<gene>
    <name evidence="1" type="ORF">OU5_4601</name>
</gene>
<dbReference type="KEGG" id="pman:OU5_4601"/>
<dbReference type="HOGENOM" id="CLU_129137_1_0_6"/>
<dbReference type="EMBL" id="CP005960">
    <property type="protein sequence ID" value="AHZ71680.1"/>
    <property type="molecule type" value="Genomic_DNA"/>
</dbReference>
<name>A0A024EGI6_9PSED</name>
<reference evidence="1 2" key="1">
    <citation type="journal article" date="2012" name="J. Bacteriol.">
        <title>Genome sequence of cold-adapted Pseudomonas mandelii strain JR-1.</title>
        <authorList>
            <person name="Jang S.H."/>
            <person name="Kim J."/>
            <person name="Kim J."/>
            <person name="Hong S."/>
            <person name="Lee C."/>
        </authorList>
    </citation>
    <scope>NUCLEOTIDE SEQUENCE [LARGE SCALE GENOMIC DNA]</scope>
    <source>
        <strain evidence="1 2">JR-1</strain>
    </source>
</reference>
<dbReference type="Pfam" id="PF13079">
    <property type="entry name" value="DUF3916"/>
    <property type="match status" value="1"/>
</dbReference>
<dbReference type="InterPro" id="IPR025075">
    <property type="entry name" value="DUF3916"/>
</dbReference>
<sequence>MRQIALSNKPLRGIPRRLRALERWASSFRDEFYPRSAHMERYTHWKIPVHATLVQGPQARIEAQAFCIQQLLEAASHLSNAADHSQGYYRVACLVVWPWVHQSEVTVFYDRDYYLGFLGDTNALMPERISCALALHAPANFIEHGHDVTHPDDEVAVSGNLLEGFGEQA</sequence>
<dbReference type="Proteomes" id="UP000026913">
    <property type="component" value="Chromosome"/>
</dbReference>
<protein>
    <recommendedName>
        <fullName evidence="3">DUF3916 domain-containing protein</fullName>
    </recommendedName>
</protein>
<dbReference type="AlphaFoldDB" id="A0A024EGI6"/>
<organism evidence="1 2">
    <name type="scientific">Pseudomonas mandelii JR-1</name>
    <dbReference type="NCBI Taxonomy" id="1147786"/>
    <lineage>
        <taxon>Bacteria</taxon>
        <taxon>Pseudomonadati</taxon>
        <taxon>Pseudomonadota</taxon>
        <taxon>Gammaproteobacteria</taxon>
        <taxon>Pseudomonadales</taxon>
        <taxon>Pseudomonadaceae</taxon>
        <taxon>Pseudomonas</taxon>
    </lineage>
</organism>
<evidence type="ECO:0008006" key="3">
    <source>
        <dbReference type="Google" id="ProtNLM"/>
    </source>
</evidence>
<dbReference type="RefSeq" id="WP_010457978.1">
    <property type="nucleotide sequence ID" value="NZ_CP005960.1"/>
</dbReference>
<evidence type="ECO:0000313" key="1">
    <source>
        <dbReference type="EMBL" id="AHZ71680.1"/>
    </source>
</evidence>
<accession>A0A024EGI6</accession>
<proteinExistence type="predicted"/>
<evidence type="ECO:0000313" key="2">
    <source>
        <dbReference type="Proteomes" id="UP000026913"/>
    </source>
</evidence>
<dbReference type="OrthoDB" id="9181379at2"/>